<protein>
    <submittedName>
        <fullName evidence="2">Uncharacterized protein</fullName>
    </submittedName>
</protein>
<feature type="compositionally biased region" description="Polar residues" evidence="1">
    <location>
        <begin position="287"/>
        <end position="301"/>
    </location>
</feature>
<dbReference type="AlphaFoldDB" id="A0AA39X6B9"/>
<evidence type="ECO:0000313" key="2">
    <source>
        <dbReference type="EMBL" id="KAK0627762.1"/>
    </source>
</evidence>
<reference evidence="2" key="1">
    <citation type="submission" date="2023-06" db="EMBL/GenBank/DDBJ databases">
        <title>Genome-scale phylogeny and comparative genomics of the fungal order Sordariales.</title>
        <authorList>
            <consortium name="Lawrence Berkeley National Laboratory"/>
            <person name="Hensen N."/>
            <person name="Bonometti L."/>
            <person name="Westerberg I."/>
            <person name="Brannstrom I.O."/>
            <person name="Guillou S."/>
            <person name="Cros-Aarteil S."/>
            <person name="Calhoun S."/>
            <person name="Haridas S."/>
            <person name="Kuo A."/>
            <person name="Mondo S."/>
            <person name="Pangilinan J."/>
            <person name="Riley R."/>
            <person name="Labutti K."/>
            <person name="Andreopoulos B."/>
            <person name="Lipzen A."/>
            <person name="Chen C."/>
            <person name="Yanf M."/>
            <person name="Daum C."/>
            <person name="Ng V."/>
            <person name="Clum A."/>
            <person name="Steindorff A."/>
            <person name="Ohm R."/>
            <person name="Martin F."/>
            <person name="Silar P."/>
            <person name="Natvig D."/>
            <person name="Lalanne C."/>
            <person name="Gautier V."/>
            <person name="Ament-Velasquez S.L."/>
            <person name="Kruys A."/>
            <person name="Hutchinson M.I."/>
            <person name="Powell A.J."/>
            <person name="Barry K."/>
            <person name="Miller A.N."/>
            <person name="Grigoriev I.V."/>
            <person name="Debuchy R."/>
            <person name="Gladieux P."/>
            <person name="Thoren M.H."/>
            <person name="Johannesson H."/>
        </authorList>
    </citation>
    <scope>NUCLEOTIDE SEQUENCE</scope>
    <source>
        <strain evidence="2">CBS 606.72</strain>
    </source>
</reference>
<proteinExistence type="predicted"/>
<keyword evidence="3" id="KW-1185">Reference proteome</keyword>
<evidence type="ECO:0000313" key="3">
    <source>
        <dbReference type="Proteomes" id="UP001175000"/>
    </source>
</evidence>
<organism evidence="2 3">
    <name type="scientific">Immersiella caudata</name>
    <dbReference type="NCBI Taxonomy" id="314043"/>
    <lineage>
        <taxon>Eukaryota</taxon>
        <taxon>Fungi</taxon>
        <taxon>Dikarya</taxon>
        <taxon>Ascomycota</taxon>
        <taxon>Pezizomycotina</taxon>
        <taxon>Sordariomycetes</taxon>
        <taxon>Sordariomycetidae</taxon>
        <taxon>Sordariales</taxon>
        <taxon>Lasiosphaeriaceae</taxon>
        <taxon>Immersiella</taxon>
    </lineage>
</organism>
<comment type="caution">
    <text evidence="2">The sequence shown here is derived from an EMBL/GenBank/DDBJ whole genome shotgun (WGS) entry which is preliminary data.</text>
</comment>
<evidence type="ECO:0000256" key="1">
    <source>
        <dbReference type="SAM" id="MobiDB-lite"/>
    </source>
</evidence>
<dbReference type="Proteomes" id="UP001175000">
    <property type="component" value="Unassembled WGS sequence"/>
</dbReference>
<name>A0AA39X6B9_9PEZI</name>
<dbReference type="EMBL" id="JAULSU010000002">
    <property type="protein sequence ID" value="KAK0627762.1"/>
    <property type="molecule type" value="Genomic_DNA"/>
</dbReference>
<sequence length="703" mass="79056">MPILPRKVDWHKEIEQTAAKNSFVICRPDEFPLSQIQAIAERILNPAPSTFFSRKPVLPCSTDSNEILIHELKVFRGVFYAEEAAIVGCLHLLTWEVARWHLRNRIKPDLKTAAKDGIFTSRISVYLQCIIIAQNAESTLVHDGEALAARQLLRILHHGKTKEFPSVLKLLATISDTQCEDLLPFDFLAEVLRRAEWREKLGNRLTHLRKSQRWADAHSLVGGLQDFSQRSDLPRDVRRLLPDLFSHYPMWASWRPDISRIQAWQDGTTPEQRAQLAPVFELEGPDTTPQQRSTLRHSSSGAFPDARSHGTQNDKDILDRLVDLLDLAVRIGPNAVNLFIHLTVTTTTTATSTHRLTWHPLRQLSAAFSSGVDSIPGTLLSFLRSLHPSVPVYNRIIAFTSILPLFTSSAHLQTLFGEANDISIRAPRALSDAQKHFCHLLLHSQPSLSLSLAILSLGRALLNSTWLINRWKPAFIGMLTALPSEGETRARFKAIQTAQSAAERQAQMDYLAVSLGGSEITGREGQPMTPPPVVIEDEVWGIELDVDRHALRKTLQGLRLRGADLDLATRCLKAAGTEHSAFVKGVTRYIRVGSDQACVNMARFLEPRVRGQERRGRECWVALCLWMMRRRPKGMLERLGADLPVESWNAWITSLRVLFEDGHLGEKGGLGFTAERMRQITVWKRSRVGRVHSGGSRSTLSDY</sequence>
<feature type="region of interest" description="Disordered" evidence="1">
    <location>
        <begin position="282"/>
        <end position="311"/>
    </location>
</feature>
<accession>A0AA39X6B9</accession>
<gene>
    <name evidence="2" type="ORF">B0T14DRAFT_513315</name>
</gene>